<dbReference type="SUPFAM" id="SSF48452">
    <property type="entry name" value="TPR-like"/>
    <property type="match status" value="1"/>
</dbReference>
<sequence>MSISSQQYMKADKLIVGGLIEVVSLFLQVNFQAASGDTEDAEMVIDALRVMRPKAPEFETLEGMLWLSRGRWDDAVQALEAVLHERPGFLYAKALLALALFYRGDSAWQVLADEIDESDAGEDSRKLVRAMRARADLRMAMDAYRRTGNFVLPESCAEQMRELEQQGTAPDKSELTDAGTAFTPQTNFLRL</sequence>
<evidence type="ECO:0000313" key="2">
    <source>
        <dbReference type="EMBL" id="PPB83703.1"/>
    </source>
</evidence>
<gene>
    <name evidence="2" type="ORF">B0O95_10694</name>
</gene>
<name>A0A2P5KAH4_9BURK</name>
<organism evidence="2 3">
    <name type="scientific">Mycetohabitans endofungorum</name>
    <dbReference type="NCBI Taxonomy" id="417203"/>
    <lineage>
        <taxon>Bacteria</taxon>
        <taxon>Pseudomonadati</taxon>
        <taxon>Pseudomonadota</taxon>
        <taxon>Betaproteobacteria</taxon>
        <taxon>Burkholderiales</taxon>
        <taxon>Burkholderiaceae</taxon>
        <taxon>Mycetohabitans</taxon>
    </lineage>
</organism>
<dbReference type="Gene3D" id="1.25.40.10">
    <property type="entry name" value="Tetratricopeptide repeat domain"/>
    <property type="match status" value="1"/>
</dbReference>
<feature type="compositionally biased region" description="Polar residues" evidence="1">
    <location>
        <begin position="182"/>
        <end position="191"/>
    </location>
</feature>
<accession>A0A2P5KAH4</accession>
<evidence type="ECO:0000313" key="3">
    <source>
        <dbReference type="Proteomes" id="UP000243096"/>
    </source>
</evidence>
<keyword evidence="3" id="KW-1185">Reference proteome</keyword>
<comment type="caution">
    <text evidence="2">The sequence shown here is derived from an EMBL/GenBank/DDBJ whole genome shotgun (WGS) entry which is preliminary data.</text>
</comment>
<dbReference type="InterPro" id="IPR013394">
    <property type="entry name" value="T3SS_HrpB1/HrpK"/>
</dbReference>
<feature type="region of interest" description="Disordered" evidence="1">
    <location>
        <begin position="165"/>
        <end position="191"/>
    </location>
</feature>
<protein>
    <submittedName>
        <fullName evidence="2">Type III secretion protein HrpB1</fullName>
    </submittedName>
</protein>
<dbReference type="NCBIfam" id="TIGR02561">
    <property type="entry name" value="HrpB1_HrpK"/>
    <property type="match status" value="1"/>
</dbReference>
<dbReference type="InterPro" id="IPR011990">
    <property type="entry name" value="TPR-like_helical_dom_sf"/>
</dbReference>
<dbReference type="OrthoDB" id="8810257at2"/>
<proteinExistence type="predicted"/>
<reference evidence="2 3" key="1">
    <citation type="submission" date="2018-01" db="EMBL/GenBank/DDBJ databases">
        <title>Genomic Encyclopedia of Type Strains, Phase III (KMG-III): the genomes of soil and plant-associated and newly described type strains.</title>
        <authorList>
            <person name="Whitman W."/>
        </authorList>
    </citation>
    <scope>NUCLEOTIDE SEQUENCE [LARGE SCALE GENOMIC DNA]</scope>
    <source>
        <strain evidence="2 3">HKI456</strain>
    </source>
</reference>
<dbReference type="Pfam" id="PF09613">
    <property type="entry name" value="HrpB1_HrpK"/>
    <property type="match status" value="1"/>
</dbReference>
<evidence type="ECO:0000256" key="1">
    <source>
        <dbReference type="SAM" id="MobiDB-lite"/>
    </source>
</evidence>
<dbReference type="EMBL" id="PRDW01000006">
    <property type="protein sequence ID" value="PPB83703.1"/>
    <property type="molecule type" value="Genomic_DNA"/>
</dbReference>
<dbReference type="AlphaFoldDB" id="A0A2P5KAH4"/>
<dbReference type="RefSeq" id="WP_104077380.1">
    <property type="nucleotide sequence ID" value="NZ_CP062179.1"/>
</dbReference>
<dbReference type="Proteomes" id="UP000243096">
    <property type="component" value="Unassembled WGS sequence"/>
</dbReference>